<evidence type="ECO:0000313" key="2">
    <source>
        <dbReference type="EMBL" id="MFD1739676.1"/>
    </source>
</evidence>
<keyword evidence="1" id="KW-1133">Transmembrane helix</keyword>
<accession>A0ABW4LYJ4</accession>
<comment type="caution">
    <text evidence="2">The sequence shown here is derived from an EMBL/GenBank/DDBJ whole genome shotgun (WGS) entry which is preliminary data.</text>
</comment>
<proteinExistence type="predicted"/>
<feature type="transmembrane region" description="Helical" evidence="1">
    <location>
        <begin position="31"/>
        <end position="54"/>
    </location>
</feature>
<dbReference type="RefSeq" id="WP_377930914.1">
    <property type="nucleotide sequence ID" value="NZ_JBHUEM010000055.1"/>
</dbReference>
<name>A0ABW4LYJ4_9BACI</name>
<keyword evidence="3" id="KW-1185">Reference proteome</keyword>
<gene>
    <name evidence="2" type="ORF">ACFSCX_24640</name>
</gene>
<keyword evidence="1" id="KW-0472">Membrane</keyword>
<evidence type="ECO:0000256" key="1">
    <source>
        <dbReference type="SAM" id="Phobius"/>
    </source>
</evidence>
<feature type="transmembrane region" description="Helical" evidence="1">
    <location>
        <begin position="74"/>
        <end position="96"/>
    </location>
</feature>
<dbReference type="EMBL" id="JBHUEM010000055">
    <property type="protein sequence ID" value="MFD1739676.1"/>
    <property type="molecule type" value="Genomic_DNA"/>
</dbReference>
<organism evidence="2 3">
    <name type="scientific">Bacillus salitolerans</name>
    <dbReference type="NCBI Taxonomy" id="1437434"/>
    <lineage>
        <taxon>Bacteria</taxon>
        <taxon>Bacillati</taxon>
        <taxon>Bacillota</taxon>
        <taxon>Bacilli</taxon>
        <taxon>Bacillales</taxon>
        <taxon>Bacillaceae</taxon>
        <taxon>Bacillus</taxon>
    </lineage>
</organism>
<dbReference type="Proteomes" id="UP001597214">
    <property type="component" value="Unassembled WGS sequence"/>
</dbReference>
<keyword evidence="1" id="KW-0812">Transmembrane</keyword>
<sequence>MDSLIILLFILMIIALNVATFVLVKKNKLNIMLSGLIIIVLAPVIGFSSGALLYQTYDFSSGGTGEGAGYGGAFLGLITIGNGLLIFLIGFIRWIIKFLTPKK</sequence>
<evidence type="ECO:0000313" key="3">
    <source>
        <dbReference type="Proteomes" id="UP001597214"/>
    </source>
</evidence>
<reference evidence="3" key="1">
    <citation type="journal article" date="2019" name="Int. J. Syst. Evol. Microbiol.">
        <title>The Global Catalogue of Microorganisms (GCM) 10K type strain sequencing project: providing services to taxonomists for standard genome sequencing and annotation.</title>
        <authorList>
            <consortium name="The Broad Institute Genomics Platform"/>
            <consortium name="The Broad Institute Genome Sequencing Center for Infectious Disease"/>
            <person name="Wu L."/>
            <person name="Ma J."/>
        </authorList>
    </citation>
    <scope>NUCLEOTIDE SEQUENCE [LARGE SCALE GENOMIC DNA]</scope>
    <source>
        <strain evidence="3">CCUG 49339</strain>
    </source>
</reference>
<feature type="transmembrane region" description="Helical" evidence="1">
    <location>
        <begin position="6"/>
        <end position="24"/>
    </location>
</feature>
<protein>
    <submittedName>
        <fullName evidence="2">Inner-membrane translocator</fullName>
    </submittedName>
</protein>